<keyword evidence="1" id="KW-1133">Transmembrane helix</keyword>
<sequence>MNDKRNGFFLCLYNERLCAIGGTNNNGFGENYRNKCVDNFCKKLKKWIYSAFLNERCCNFAATVFKNSNYVIAGYDGRVSFLQLNDFQSKQTLSKDMIAKKEKLMQVENDEWICMQKNNKDWKIKKLSIPCLGNLLVFSHYSDNYFCVYVFGWIMTALTLIPILIVAVYQIIKNKTPTNFYYAALCQATKPEYIIESTNC</sequence>
<keyword evidence="1" id="KW-0812">Transmembrane</keyword>
<dbReference type="EMBL" id="LWCA01001914">
    <property type="protein sequence ID" value="OAF64337.1"/>
    <property type="molecule type" value="Genomic_DNA"/>
</dbReference>
<keyword evidence="1" id="KW-0472">Membrane</keyword>
<evidence type="ECO:0000313" key="2">
    <source>
        <dbReference type="EMBL" id="OAF64337.1"/>
    </source>
</evidence>
<dbReference type="OrthoDB" id="191037at2759"/>
<feature type="transmembrane region" description="Helical" evidence="1">
    <location>
        <begin position="148"/>
        <end position="172"/>
    </location>
</feature>
<dbReference type="InterPro" id="IPR015915">
    <property type="entry name" value="Kelch-typ_b-propeller"/>
</dbReference>
<evidence type="ECO:0000313" key="3">
    <source>
        <dbReference type="Proteomes" id="UP000078046"/>
    </source>
</evidence>
<accession>A0A177AQQ7</accession>
<keyword evidence="3" id="KW-1185">Reference proteome</keyword>
<comment type="caution">
    <text evidence="2">The sequence shown here is derived from an EMBL/GenBank/DDBJ whole genome shotgun (WGS) entry which is preliminary data.</text>
</comment>
<evidence type="ECO:0000256" key="1">
    <source>
        <dbReference type="SAM" id="Phobius"/>
    </source>
</evidence>
<dbReference type="Gene3D" id="2.120.10.80">
    <property type="entry name" value="Kelch-type beta propeller"/>
    <property type="match status" value="1"/>
</dbReference>
<protein>
    <submittedName>
        <fullName evidence="2">Uncharacterized protein</fullName>
    </submittedName>
</protein>
<name>A0A177AQQ7_9BILA</name>
<proteinExistence type="predicted"/>
<reference evidence="2 3" key="1">
    <citation type="submission" date="2016-04" db="EMBL/GenBank/DDBJ databases">
        <title>The genome of Intoshia linei affirms orthonectids as highly simplified spiralians.</title>
        <authorList>
            <person name="Mikhailov K.V."/>
            <person name="Slusarev G.S."/>
            <person name="Nikitin M.A."/>
            <person name="Logacheva M.D."/>
            <person name="Penin A."/>
            <person name="Aleoshin V."/>
            <person name="Panchin Y.V."/>
        </authorList>
    </citation>
    <scope>NUCLEOTIDE SEQUENCE [LARGE SCALE GENOMIC DNA]</scope>
    <source>
        <strain evidence="2">Intl2013</strain>
        <tissue evidence="2">Whole animal</tissue>
    </source>
</reference>
<dbReference type="AlphaFoldDB" id="A0A177AQQ7"/>
<dbReference type="Proteomes" id="UP000078046">
    <property type="component" value="Unassembled WGS sequence"/>
</dbReference>
<organism evidence="2 3">
    <name type="scientific">Intoshia linei</name>
    <dbReference type="NCBI Taxonomy" id="1819745"/>
    <lineage>
        <taxon>Eukaryota</taxon>
        <taxon>Metazoa</taxon>
        <taxon>Spiralia</taxon>
        <taxon>Lophotrochozoa</taxon>
        <taxon>Mesozoa</taxon>
        <taxon>Orthonectida</taxon>
        <taxon>Rhopaluridae</taxon>
        <taxon>Intoshia</taxon>
    </lineage>
</organism>
<gene>
    <name evidence="2" type="ORF">A3Q56_07953</name>
</gene>
<dbReference type="SUPFAM" id="SSF117281">
    <property type="entry name" value="Kelch motif"/>
    <property type="match status" value="1"/>
</dbReference>